<dbReference type="EMBL" id="UOGF01000117">
    <property type="protein sequence ID" value="VAX33649.1"/>
    <property type="molecule type" value="Genomic_DNA"/>
</dbReference>
<proteinExistence type="predicted"/>
<keyword evidence="1" id="KW-0812">Transmembrane</keyword>
<dbReference type="InterPro" id="IPR057165">
    <property type="entry name" value="DUF7843"/>
</dbReference>
<dbReference type="AlphaFoldDB" id="A0A3B1CUD6"/>
<evidence type="ECO:0000259" key="2">
    <source>
        <dbReference type="Pfam" id="PF13387"/>
    </source>
</evidence>
<reference evidence="5" key="1">
    <citation type="submission" date="2018-06" db="EMBL/GenBank/DDBJ databases">
        <authorList>
            <person name="Zhirakovskaya E."/>
        </authorList>
    </citation>
    <scope>NUCLEOTIDE SEQUENCE</scope>
</reference>
<dbReference type="InterPro" id="IPR025178">
    <property type="entry name" value="Lnb_N"/>
</dbReference>
<keyword evidence="1" id="KW-0472">Membrane</keyword>
<feature type="domain" description="DUF7843" evidence="4">
    <location>
        <begin position="52"/>
        <end position="131"/>
    </location>
</feature>
<dbReference type="Pfam" id="PF25222">
    <property type="entry name" value="DUF7840"/>
    <property type="match status" value="1"/>
</dbReference>
<accession>A0A3B1CUD6</accession>
<feature type="transmembrane region" description="Helical" evidence="1">
    <location>
        <begin position="12"/>
        <end position="34"/>
    </location>
</feature>
<dbReference type="InterPro" id="IPR057162">
    <property type="entry name" value="DUF7840"/>
</dbReference>
<organism evidence="5">
    <name type="scientific">hydrothermal vent metagenome</name>
    <dbReference type="NCBI Taxonomy" id="652676"/>
    <lineage>
        <taxon>unclassified sequences</taxon>
        <taxon>metagenomes</taxon>
        <taxon>ecological metagenomes</taxon>
    </lineage>
</organism>
<name>A0A3B1CUD6_9ZZZZ</name>
<keyword evidence="1" id="KW-1133">Transmembrane helix</keyword>
<feature type="domain" description="DUF7840" evidence="3">
    <location>
        <begin position="428"/>
        <end position="641"/>
    </location>
</feature>
<evidence type="ECO:0000313" key="5">
    <source>
        <dbReference type="EMBL" id="VAX33649.1"/>
    </source>
</evidence>
<evidence type="ECO:0000259" key="4">
    <source>
        <dbReference type="Pfam" id="PF25225"/>
    </source>
</evidence>
<feature type="domain" description="Lnb N-terminal periplasmic" evidence="2">
    <location>
        <begin position="148"/>
        <end position="317"/>
    </location>
</feature>
<evidence type="ECO:0000259" key="3">
    <source>
        <dbReference type="Pfam" id="PF25222"/>
    </source>
</evidence>
<sequence length="650" mass="76184">MFSLRYCKRGTIYSAFLTTKILLLILLLHTPLYAMTPQENYAKTLIQQAKEKKLAQTRNWQLLLHYKKDLFGRILGQEDGPDFYNAADGKKNPEAELAATLQTFFTSITGLKEEREHPQCIFPARYKWLKRKLSFDPSQLTERDCPRLEDWLKRLNPKSITLVFSSFYMNNPASMFGHTLLRIDTKRDGLDQKLLNYGVNYAATLDTNNSFLYVFKGLFGLFHGEFSLFPYYTKVQTYSNMESRDLWEYELDFTQDQMDTFLRHLWELGGNYFDYYYFQENCSYHILSLLEVANPELHLTDQFWFHVIPSDTVKALTPYDDLISDKIYRPSLLSQMSHKRQQFSKHQENIFQQIVRDPQSIEKSSFQKLDIPEKALILDTFLDYAQYQNMKSKKEEAPNIAVNNRPVLLARSKLRYKRDDSTQTEFSTRPELGHGSDRLKIGVGAFDGESFEEIAYRPAYHDLLAKDIGFGRGSQILFLDVTARYYHDIDQFKLDKLQLIDIISLTPYDSLFKKKSWQFNIGIDTITDFDCNFCNTFKTAYGFGLTYKPTYFSPFTLYSLLDIELELSNNLESDYRAGGGGTIGFFHDLTDDWRIQALANYLDFPLGHDSNYYTLEINQRYALSQNLDLRLELNRIEDKETWLFSLNAYF</sequence>
<protein>
    <submittedName>
        <fullName evidence="5">Putative outermembrane protein</fullName>
    </submittedName>
</protein>
<dbReference type="Pfam" id="PF13387">
    <property type="entry name" value="Lnb_N"/>
    <property type="match status" value="1"/>
</dbReference>
<dbReference type="Pfam" id="PF25225">
    <property type="entry name" value="DUF7843"/>
    <property type="match status" value="1"/>
</dbReference>
<gene>
    <name evidence="5" type="ORF">MNBD_NITROSPIRAE01-2191</name>
</gene>
<evidence type="ECO:0000256" key="1">
    <source>
        <dbReference type="SAM" id="Phobius"/>
    </source>
</evidence>